<organism evidence="3 4">
    <name type="scientific">Potamilus streckersoni</name>
    <dbReference type="NCBI Taxonomy" id="2493646"/>
    <lineage>
        <taxon>Eukaryota</taxon>
        <taxon>Metazoa</taxon>
        <taxon>Spiralia</taxon>
        <taxon>Lophotrochozoa</taxon>
        <taxon>Mollusca</taxon>
        <taxon>Bivalvia</taxon>
        <taxon>Autobranchia</taxon>
        <taxon>Heteroconchia</taxon>
        <taxon>Palaeoheterodonta</taxon>
        <taxon>Unionida</taxon>
        <taxon>Unionoidea</taxon>
        <taxon>Unionidae</taxon>
        <taxon>Ambleminae</taxon>
        <taxon>Lampsilini</taxon>
        <taxon>Potamilus</taxon>
    </lineage>
</organism>
<reference evidence="3" key="3">
    <citation type="submission" date="2023-05" db="EMBL/GenBank/DDBJ databases">
        <authorList>
            <person name="Smith C.H."/>
        </authorList>
    </citation>
    <scope>NUCLEOTIDE SEQUENCE</scope>
    <source>
        <strain evidence="3">CHS0354</strain>
        <tissue evidence="3">Mantle</tissue>
    </source>
</reference>
<evidence type="ECO:0008006" key="5">
    <source>
        <dbReference type="Google" id="ProtNLM"/>
    </source>
</evidence>
<protein>
    <recommendedName>
        <fullName evidence="5">Cornifelin</fullName>
    </recommendedName>
</protein>
<dbReference type="NCBIfam" id="TIGR01571">
    <property type="entry name" value="A_thal_Cys_rich"/>
    <property type="match status" value="1"/>
</dbReference>
<keyword evidence="4" id="KW-1185">Reference proteome</keyword>
<gene>
    <name evidence="3" type="ORF">CHS0354_008165</name>
</gene>
<evidence type="ECO:0000313" key="4">
    <source>
        <dbReference type="Proteomes" id="UP001195483"/>
    </source>
</evidence>
<comment type="similarity">
    <text evidence="1">Belongs to the cornifelin family.</text>
</comment>
<feature type="region of interest" description="Disordered" evidence="2">
    <location>
        <begin position="1"/>
        <end position="23"/>
    </location>
</feature>
<evidence type="ECO:0000256" key="1">
    <source>
        <dbReference type="ARBA" id="ARBA00009024"/>
    </source>
</evidence>
<dbReference type="AlphaFoldDB" id="A0AAE0SIM0"/>
<dbReference type="Proteomes" id="UP001195483">
    <property type="component" value="Unassembled WGS sequence"/>
</dbReference>
<accession>A0AAE0SIM0</accession>
<evidence type="ECO:0000256" key="2">
    <source>
        <dbReference type="SAM" id="MobiDB-lite"/>
    </source>
</evidence>
<comment type="caution">
    <text evidence="3">The sequence shown here is derived from an EMBL/GenBank/DDBJ whole genome shotgun (WGS) entry which is preliminary data.</text>
</comment>
<reference evidence="3" key="2">
    <citation type="journal article" date="2021" name="Genome Biol. Evol.">
        <title>Developing a high-quality reference genome for a parasitic bivalve with doubly uniparental inheritance (Bivalvia: Unionida).</title>
        <authorList>
            <person name="Smith C.H."/>
        </authorList>
    </citation>
    <scope>NUCLEOTIDE SEQUENCE</scope>
    <source>
        <strain evidence="3">CHS0354</strain>
        <tissue evidence="3">Mantle</tissue>
    </source>
</reference>
<feature type="compositionally biased region" description="Polar residues" evidence="2">
    <location>
        <begin position="7"/>
        <end position="23"/>
    </location>
</feature>
<dbReference type="EMBL" id="JAEAOA010000547">
    <property type="protein sequence ID" value="KAK3592625.1"/>
    <property type="molecule type" value="Genomic_DNA"/>
</dbReference>
<reference evidence="3" key="1">
    <citation type="journal article" date="2021" name="Genome Biol. Evol.">
        <title>A High-Quality Reference Genome for a Parasitic Bivalve with Doubly Uniparental Inheritance (Bivalvia: Unionida).</title>
        <authorList>
            <person name="Smith C.H."/>
        </authorList>
    </citation>
    <scope>NUCLEOTIDE SEQUENCE</scope>
    <source>
        <strain evidence="3">CHS0354</strain>
    </source>
</reference>
<dbReference type="InterPro" id="IPR006461">
    <property type="entry name" value="PLAC_motif_containing"/>
</dbReference>
<proteinExistence type="inferred from homology"/>
<evidence type="ECO:0000313" key="3">
    <source>
        <dbReference type="EMBL" id="KAK3592625.1"/>
    </source>
</evidence>
<name>A0AAE0SIM0_9BIVA</name>
<dbReference type="Pfam" id="PF04749">
    <property type="entry name" value="PLAC8"/>
    <property type="match status" value="1"/>
</dbReference>
<sequence length="179" mass="20058">MSKVEPHSSNPKSPEVVTTNQPMQYGPPGHYPNVQYVQHPGYQQMPMAQPGHHFTNTTVVINQQPQQRRSHRDWSTGVCGCLEDATSCLLAWCCTPCYSCYLSTHLGESCCLPMCFGPMECVPTGGYPVPWLVALRVKVREANKIQGNIMGDCCTVCCCPLCVMCQLKREYDFIQQHPE</sequence>
<dbReference type="PANTHER" id="PTHR15907">
    <property type="entry name" value="DUF614 FAMILY PROTEIN-RELATED"/>
    <property type="match status" value="1"/>
</dbReference>